<reference evidence="9 10" key="1">
    <citation type="journal article" date="2016" name="Nat. Commun.">
        <title>Thousands of microbial genomes shed light on interconnected biogeochemical processes in an aquifer system.</title>
        <authorList>
            <person name="Anantharaman K."/>
            <person name="Brown C.T."/>
            <person name="Hug L.A."/>
            <person name="Sharon I."/>
            <person name="Castelle C.J."/>
            <person name="Probst A.J."/>
            <person name="Thomas B.C."/>
            <person name="Singh A."/>
            <person name="Wilkins M.J."/>
            <person name="Karaoz U."/>
            <person name="Brodie E.L."/>
            <person name="Williams K.H."/>
            <person name="Hubbard S.S."/>
            <person name="Banfield J.F."/>
        </authorList>
    </citation>
    <scope>NUCLEOTIDE SEQUENCE [LARGE SCALE GENOMIC DNA]</scope>
</reference>
<dbReference type="NCBIfam" id="TIGR03426">
    <property type="entry name" value="shape_MreD"/>
    <property type="match status" value="1"/>
</dbReference>
<keyword evidence="4 8" id="KW-0812">Transmembrane</keyword>
<evidence type="ECO:0000256" key="6">
    <source>
        <dbReference type="ARBA" id="ARBA00022989"/>
    </source>
</evidence>
<evidence type="ECO:0000256" key="5">
    <source>
        <dbReference type="ARBA" id="ARBA00022960"/>
    </source>
</evidence>
<dbReference type="Proteomes" id="UP000179099">
    <property type="component" value="Unassembled WGS sequence"/>
</dbReference>
<keyword evidence="3" id="KW-1003">Cell membrane</keyword>
<dbReference type="InterPro" id="IPR007227">
    <property type="entry name" value="Cell_shape_determining_MreD"/>
</dbReference>
<evidence type="ECO:0000256" key="7">
    <source>
        <dbReference type="ARBA" id="ARBA00023136"/>
    </source>
</evidence>
<comment type="caution">
    <text evidence="9">The sequence shown here is derived from an EMBL/GenBank/DDBJ whole genome shotgun (WGS) entry which is preliminary data.</text>
</comment>
<dbReference type="GO" id="GO:0005886">
    <property type="term" value="C:plasma membrane"/>
    <property type="evidence" value="ECO:0007669"/>
    <property type="project" value="UniProtKB-SubCell"/>
</dbReference>
<keyword evidence="6 8" id="KW-1133">Transmembrane helix</keyword>
<comment type="subcellular location">
    <subcellularLocation>
        <location evidence="1">Cell membrane</location>
        <topology evidence="1">Multi-pass membrane protein</topology>
    </subcellularLocation>
</comment>
<accession>A0A1G2F9D8</accession>
<dbReference type="Pfam" id="PF04093">
    <property type="entry name" value="MreD"/>
    <property type="match status" value="1"/>
</dbReference>
<feature type="transmembrane region" description="Helical" evidence="8">
    <location>
        <begin position="99"/>
        <end position="118"/>
    </location>
</feature>
<keyword evidence="7 8" id="KW-0472">Membrane</keyword>
<dbReference type="STRING" id="1801992.A2Y98_03120"/>
<feature type="transmembrane region" description="Helical" evidence="8">
    <location>
        <begin position="33"/>
        <end position="56"/>
    </location>
</feature>
<proteinExistence type="inferred from homology"/>
<comment type="similarity">
    <text evidence="2">Belongs to the MreD family.</text>
</comment>
<organism evidence="9 10">
    <name type="scientific">Candidatus Portnoybacteria bacterium RBG_19FT_COMBO_36_7</name>
    <dbReference type="NCBI Taxonomy" id="1801992"/>
    <lineage>
        <taxon>Bacteria</taxon>
        <taxon>Candidatus Portnoyibacteriota</taxon>
    </lineage>
</organism>
<sequence length="170" mass="19198">MNKIIGFLVIFMLLVLQIAFVPHMSLFGVYPNFLLAAILIFAVMRGGIWVFLFAFFSGAALDIFSSQAFGIYTLSFILLVWLIEFVGKNLFKATDFSGQISILALSCTLFSFLTPLFIKNFYWLGLGQNIGFWDNLLRIGLLEIMLNFVLAILGLMVFKKTHAQLYNLGL</sequence>
<feature type="transmembrane region" description="Helical" evidence="8">
    <location>
        <begin position="7"/>
        <end position="27"/>
    </location>
</feature>
<evidence type="ECO:0000313" key="9">
    <source>
        <dbReference type="EMBL" id="OGZ34372.1"/>
    </source>
</evidence>
<feature type="transmembrane region" description="Helical" evidence="8">
    <location>
        <begin position="139"/>
        <end position="158"/>
    </location>
</feature>
<feature type="transmembrane region" description="Helical" evidence="8">
    <location>
        <begin position="68"/>
        <end position="87"/>
    </location>
</feature>
<evidence type="ECO:0000256" key="4">
    <source>
        <dbReference type="ARBA" id="ARBA00022692"/>
    </source>
</evidence>
<gene>
    <name evidence="9" type="ORF">A2Y98_03120</name>
</gene>
<name>A0A1G2F9D8_9BACT</name>
<keyword evidence="5" id="KW-0133">Cell shape</keyword>
<dbReference type="GO" id="GO:0008360">
    <property type="term" value="P:regulation of cell shape"/>
    <property type="evidence" value="ECO:0007669"/>
    <property type="project" value="UniProtKB-KW"/>
</dbReference>
<evidence type="ECO:0000256" key="1">
    <source>
        <dbReference type="ARBA" id="ARBA00004651"/>
    </source>
</evidence>
<evidence type="ECO:0000256" key="2">
    <source>
        <dbReference type="ARBA" id="ARBA00007776"/>
    </source>
</evidence>
<evidence type="ECO:0000313" key="10">
    <source>
        <dbReference type="Proteomes" id="UP000179099"/>
    </source>
</evidence>
<protein>
    <submittedName>
        <fullName evidence="9">Rod shape-determining protein MreD</fullName>
    </submittedName>
</protein>
<evidence type="ECO:0000256" key="8">
    <source>
        <dbReference type="SAM" id="Phobius"/>
    </source>
</evidence>
<evidence type="ECO:0000256" key="3">
    <source>
        <dbReference type="ARBA" id="ARBA00022475"/>
    </source>
</evidence>
<dbReference type="AlphaFoldDB" id="A0A1G2F9D8"/>
<dbReference type="EMBL" id="MHMW01000012">
    <property type="protein sequence ID" value="OGZ34372.1"/>
    <property type="molecule type" value="Genomic_DNA"/>
</dbReference>